<sequence>MFNSFFTTAHQSWSIENSMSDLNRLRGKRSTLQSE</sequence>
<name>A0A2P2JEF6_RHIMU</name>
<accession>A0A2P2JEF6</accession>
<organism evidence="1">
    <name type="scientific">Rhizophora mucronata</name>
    <name type="common">Asiatic mangrove</name>
    <dbReference type="NCBI Taxonomy" id="61149"/>
    <lineage>
        <taxon>Eukaryota</taxon>
        <taxon>Viridiplantae</taxon>
        <taxon>Streptophyta</taxon>
        <taxon>Embryophyta</taxon>
        <taxon>Tracheophyta</taxon>
        <taxon>Spermatophyta</taxon>
        <taxon>Magnoliopsida</taxon>
        <taxon>eudicotyledons</taxon>
        <taxon>Gunneridae</taxon>
        <taxon>Pentapetalae</taxon>
        <taxon>rosids</taxon>
        <taxon>fabids</taxon>
        <taxon>Malpighiales</taxon>
        <taxon>Rhizophoraceae</taxon>
        <taxon>Rhizophora</taxon>
    </lineage>
</organism>
<protein>
    <submittedName>
        <fullName evidence="1">Squamosa promoter-binding-like protein 1 isoform X2</fullName>
    </submittedName>
</protein>
<dbReference type="AlphaFoldDB" id="A0A2P2JEF6"/>
<proteinExistence type="predicted"/>
<evidence type="ECO:0000313" key="1">
    <source>
        <dbReference type="EMBL" id="MBW91844.1"/>
    </source>
</evidence>
<reference evidence="1" key="1">
    <citation type="submission" date="2018-02" db="EMBL/GenBank/DDBJ databases">
        <title>Rhizophora mucronata_Transcriptome.</title>
        <authorList>
            <person name="Meera S.P."/>
            <person name="Sreeshan A."/>
            <person name="Augustine A."/>
        </authorList>
    </citation>
    <scope>NUCLEOTIDE SEQUENCE</scope>
    <source>
        <tissue evidence="1">Leaf</tissue>
    </source>
</reference>
<dbReference type="EMBL" id="GGEC01011361">
    <property type="protein sequence ID" value="MBW91844.1"/>
    <property type="molecule type" value="Transcribed_RNA"/>
</dbReference>